<evidence type="ECO:0000256" key="4">
    <source>
        <dbReference type="ARBA" id="ARBA00022884"/>
    </source>
</evidence>
<dbReference type="AlphaFoldDB" id="A1WT39"/>
<dbReference type="SUPFAM" id="SSF53335">
    <property type="entry name" value="S-adenosyl-L-methionine-dependent methyltransferases"/>
    <property type="match status" value="1"/>
</dbReference>
<accession>A1WT39</accession>
<name>A1WT39_HALHL</name>
<dbReference type="EMBL" id="CP000544">
    <property type="protein sequence ID" value="ABM60851.1"/>
    <property type="molecule type" value="Genomic_DNA"/>
</dbReference>
<feature type="active site" description="Nucleophile" evidence="5">
    <location>
        <position position="244"/>
    </location>
</feature>
<reference evidence="7 8" key="2">
    <citation type="journal article" date="2013" name="Stand. Genomic Sci.">
        <title>Complete genome sequence of Halorhodospira halophila SL1.</title>
        <authorList>
            <person name="Challacombe J.F."/>
            <person name="Majid S."/>
            <person name="Deole R."/>
            <person name="Brettin T.S."/>
            <person name="Bruce D."/>
            <person name="Delano S.F."/>
            <person name="Detter J.C."/>
            <person name="Gleasner C.D."/>
            <person name="Han C.S."/>
            <person name="Misra M."/>
            <person name="Reitenga K.G."/>
            <person name="Mikhailova N."/>
            <person name="Woyke T."/>
            <person name="Pitluck S."/>
            <person name="Nolan M."/>
            <person name="Land M.L."/>
            <person name="Saunders E."/>
            <person name="Tapia R."/>
            <person name="Lapidus A."/>
            <person name="Ivanova N."/>
            <person name="Hoff W.D."/>
        </authorList>
    </citation>
    <scope>NUCLEOTIDE SEQUENCE [LARGE SCALE GENOMIC DNA]</scope>
    <source>
        <strain evidence="8">DSM 244 / SL1</strain>
    </source>
</reference>
<dbReference type="InterPro" id="IPR029063">
    <property type="entry name" value="SAM-dependent_MTases_sf"/>
</dbReference>
<dbReference type="PANTHER" id="PTHR22808">
    <property type="entry name" value="NCL1 YEAST -RELATED NOL1/NOP2/FMU SUN DOMAIN-CONTAINING"/>
    <property type="match status" value="1"/>
</dbReference>
<keyword evidence="1 5" id="KW-0489">Methyltransferase</keyword>
<dbReference type="eggNOG" id="COG0144">
    <property type="taxonomic scope" value="Bacteria"/>
</dbReference>
<dbReference type="InterPro" id="IPR049560">
    <property type="entry name" value="MeTrfase_RsmB-F_NOP2_cat"/>
</dbReference>
<keyword evidence="8" id="KW-1185">Reference proteome</keyword>
<dbReference type="Pfam" id="PF01189">
    <property type="entry name" value="Methyltr_RsmB-F"/>
    <property type="match status" value="1"/>
</dbReference>
<protein>
    <submittedName>
        <fullName evidence="7">Fmu (Sun) domain protein</fullName>
    </submittedName>
</protein>
<dbReference type="HOGENOM" id="CLU_005316_6_1_6"/>
<evidence type="ECO:0000313" key="8">
    <source>
        <dbReference type="Proteomes" id="UP000000647"/>
    </source>
</evidence>
<evidence type="ECO:0000256" key="5">
    <source>
        <dbReference type="PROSITE-ProRule" id="PRU01023"/>
    </source>
</evidence>
<dbReference type="InterPro" id="IPR023267">
    <property type="entry name" value="RCMT"/>
</dbReference>
<evidence type="ECO:0000259" key="6">
    <source>
        <dbReference type="PROSITE" id="PS51686"/>
    </source>
</evidence>
<dbReference type="GO" id="GO:0003723">
    <property type="term" value="F:RNA binding"/>
    <property type="evidence" value="ECO:0007669"/>
    <property type="project" value="UniProtKB-UniRule"/>
</dbReference>
<evidence type="ECO:0000256" key="1">
    <source>
        <dbReference type="ARBA" id="ARBA00022603"/>
    </source>
</evidence>
<evidence type="ECO:0000256" key="3">
    <source>
        <dbReference type="ARBA" id="ARBA00022691"/>
    </source>
</evidence>
<organism evidence="7 8">
    <name type="scientific">Halorhodospira halophila (strain DSM 244 / SL1)</name>
    <name type="common">Ectothiorhodospira halophila (strain DSM 244 / SL1)</name>
    <dbReference type="NCBI Taxonomy" id="349124"/>
    <lineage>
        <taxon>Bacteria</taxon>
        <taxon>Pseudomonadati</taxon>
        <taxon>Pseudomonadota</taxon>
        <taxon>Gammaproteobacteria</taxon>
        <taxon>Chromatiales</taxon>
        <taxon>Ectothiorhodospiraceae</taxon>
        <taxon>Halorhodospira</taxon>
    </lineage>
</organism>
<evidence type="ECO:0000256" key="2">
    <source>
        <dbReference type="ARBA" id="ARBA00022679"/>
    </source>
</evidence>
<feature type="binding site" evidence="5">
    <location>
        <position position="191"/>
    </location>
    <ligand>
        <name>S-adenosyl-L-methionine</name>
        <dbReference type="ChEBI" id="CHEBI:59789"/>
    </ligand>
</feature>
<dbReference type="CDD" id="cd02440">
    <property type="entry name" value="AdoMet_MTases"/>
    <property type="match status" value="1"/>
</dbReference>
<sequence length="485" mass="52119">MARRERYQPPEDLARGESAYTRYRAVIDDWQAFCDALQRPLSPCLRANTTRLTRDELDKLLRDEGWDPRPLGWQGDALLVDGGFRPGHHWGAIAGLYQIQEAASLLPVQLLDPRPGERVLDLCAAPGNKTVQVADALGNRGTVVANDASAGRLGALGQAVKRHGVVNVSQTVRDGQGMPWAAGRFDKVVVDAPCSCEGTFRKTATAAEPTSPAFRQRLVQRQQRLLLRGMALTRPGGTVVYSTCTFAPEENEAVVAAALARCSGAFELIPARVAGLQLSPGLEAWDGVDFGADMAACGRLWPHHNDTGGFFVALLRRVDDGSSQSEDPLPLPEEPRARTLLQTFEDELGVSAEVLDGLTAFFEGSKYAKVVAADHTAAGGIPVVRSGIPAVRAQTRPPKPSTAGVMALGHHARGAVLELERAEVYAFFRREPLLLGPERGSGLREGGHVVLRHRGHTIGIGMYRNGAMVSLFPKAWSRAAGGTVG</sequence>
<dbReference type="Gene3D" id="3.40.50.150">
    <property type="entry name" value="Vaccinia Virus protein VP39"/>
    <property type="match status" value="1"/>
</dbReference>
<dbReference type="KEGG" id="hha:Hhal_0056"/>
<comment type="similarity">
    <text evidence="5">Belongs to the class I-like SAM-binding methyltransferase superfamily. RsmB/NOP family.</text>
</comment>
<feature type="domain" description="SAM-dependent MTase RsmB/NOP-type" evidence="6">
    <location>
        <begin position="33"/>
        <end position="318"/>
    </location>
</feature>
<dbReference type="Proteomes" id="UP000000647">
    <property type="component" value="Chromosome"/>
</dbReference>
<dbReference type="STRING" id="349124.Hhal_0056"/>
<feature type="binding site" evidence="5">
    <location>
        <position position="147"/>
    </location>
    <ligand>
        <name>S-adenosyl-L-methionine</name>
        <dbReference type="ChEBI" id="CHEBI:59789"/>
    </ligand>
</feature>
<dbReference type="GO" id="GO:0008173">
    <property type="term" value="F:RNA methyltransferase activity"/>
    <property type="evidence" value="ECO:0007669"/>
    <property type="project" value="InterPro"/>
</dbReference>
<dbReference type="RefSeq" id="WP_011812874.1">
    <property type="nucleotide sequence ID" value="NC_008789.1"/>
</dbReference>
<reference evidence="8" key="1">
    <citation type="submission" date="2006-12" db="EMBL/GenBank/DDBJ databases">
        <title>Complete sequence of Halorhodospira halophila SL1.</title>
        <authorList>
            <consortium name="US DOE Joint Genome Institute"/>
            <person name="Copeland A."/>
            <person name="Lucas S."/>
            <person name="Lapidus A."/>
            <person name="Barry K."/>
            <person name="Detter J.C."/>
            <person name="Glavina del Rio T."/>
            <person name="Hammon N."/>
            <person name="Israni S."/>
            <person name="Dalin E."/>
            <person name="Tice H."/>
            <person name="Pitluck S."/>
            <person name="Saunders E."/>
            <person name="Brettin T."/>
            <person name="Bruce D."/>
            <person name="Han C."/>
            <person name="Tapia R."/>
            <person name="Schmutz J."/>
            <person name="Larimer F."/>
            <person name="Land M."/>
            <person name="Hauser L."/>
            <person name="Kyrpides N."/>
            <person name="Mikhailova N."/>
            <person name="Hoff W."/>
            <person name="Richardson P."/>
        </authorList>
    </citation>
    <scope>NUCLEOTIDE SEQUENCE [LARGE SCALE GENOMIC DNA]</scope>
    <source>
        <strain evidence="8">DSM 244 / SL1</strain>
    </source>
</reference>
<proteinExistence type="inferred from homology"/>
<dbReference type="PROSITE" id="PS51686">
    <property type="entry name" value="SAM_MT_RSMB_NOP"/>
    <property type="match status" value="1"/>
</dbReference>
<keyword evidence="2 5" id="KW-0808">Transferase</keyword>
<keyword evidence="4 5" id="KW-0694">RNA-binding</keyword>
<evidence type="ECO:0000313" key="7">
    <source>
        <dbReference type="EMBL" id="ABM60851.1"/>
    </source>
</evidence>
<gene>
    <name evidence="7" type="ordered locus">Hhal_0056</name>
</gene>
<feature type="binding site" evidence="5">
    <location>
        <begin position="123"/>
        <end position="129"/>
    </location>
    <ligand>
        <name>S-adenosyl-L-methionine</name>
        <dbReference type="ChEBI" id="CHEBI:59789"/>
    </ligand>
</feature>
<dbReference type="GO" id="GO:0001510">
    <property type="term" value="P:RNA methylation"/>
    <property type="evidence" value="ECO:0007669"/>
    <property type="project" value="InterPro"/>
</dbReference>
<dbReference type="PRINTS" id="PR02008">
    <property type="entry name" value="RCMTFAMILY"/>
</dbReference>
<keyword evidence="3 5" id="KW-0949">S-adenosyl-L-methionine</keyword>
<feature type="binding site" evidence="5">
    <location>
        <position position="174"/>
    </location>
    <ligand>
        <name>S-adenosyl-L-methionine</name>
        <dbReference type="ChEBI" id="CHEBI:59789"/>
    </ligand>
</feature>
<dbReference type="InterPro" id="IPR001678">
    <property type="entry name" value="MeTrfase_RsmB-F_NOP2_dom"/>
</dbReference>
<dbReference type="Gene3D" id="3.30.70.1170">
    <property type="entry name" value="Sun protein, domain 3"/>
    <property type="match status" value="1"/>
</dbReference>